<evidence type="ECO:0000256" key="1">
    <source>
        <dbReference type="ARBA" id="ARBA00022801"/>
    </source>
</evidence>
<keyword evidence="1 3" id="KW-0378">Hydrolase</keyword>
<dbReference type="RefSeq" id="WP_147804649.1">
    <property type="nucleotide sequence ID" value="NZ_CP144914.1"/>
</dbReference>
<dbReference type="PROSITE" id="PS50263">
    <property type="entry name" value="CN_HYDROLASE"/>
    <property type="match status" value="1"/>
</dbReference>
<dbReference type="EMBL" id="CP144914">
    <property type="protein sequence ID" value="WWD78894.1"/>
    <property type="molecule type" value="Genomic_DNA"/>
</dbReference>
<organism evidence="3 4">
    <name type="scientific">Alkalicoccus halolimnae</name>
    <dbReference type="NCBI Taxonomy" id="1667239"/>
    <lineage>
        <taxon>Bacteria</taxon>
        <taxon>Bacillati</taxon>
        <taxon>Bacillota</taxon>
        <taxon>Bacilli</taxon>
        <taxon>Bacillales</taxon>
        <taxon>Bacillaceae</taxon>
        <taxon>Alkalicoccus</taxon>
    </lineage>
</organism>
<dbReference type="KEGG" id="ahal:FTX54_010705"/>
<keyword evidence="4" id="KW-1185">Reference proteome</keyword>
<reference evidence="3 4" key="1">
    <citation type="submission" date="2024-01" db="EMBL/GenBank/DDBJ databases">
        <title>Complete Genome Sequence of Alkalicoccus halolimnae BZ-SZ-XJ29T, a Moderately Halophilic Bacterium Isolated from a Salt Lake.</title>
        <authorList>
            <person name="Zhao B."/>
        </authorList>
    </citation>
    <scope>NUCLEOTIDE SEQUENCE [LARGE SCALE GENOMIC DNA]</scope>
    <source>
        <strain evidence="3 4">BZ-SZ-XJ29</strain>
    </source>
</reference>
<dbReference type="Pfam" id="PF00795">
    <property type="entry name" value="CN_hydrolase"/>
    <property type="match status" value="1"/>
</dbReference>
<dbReference type="PANTHER" id="PTHR43674:SF2">
    <property type="entry name" value="BETA-UREIDOPROPIONASE"/>
    <property type="match status" value="1"/>
</dbReference>
<proteinExistence type="predicted"/>
<dbReference type="AlphaFoldDB" id="A0A5C7FDU4"/>
<feature type="domain" description="CN hydrolase" evidence="2">
    <location>
        <begin position="2"/>
        <end position="235"/>
    </location>
</feature>
<evidence type="ECO:0000313" key="3">
    <source>
        <dbReference type="EMBL" id="WWD78894.1"/>
    </source>
</evidence>
<dbReference type="InterPro" id="IPR003010">
    <property type="entry name" value="C-N_Hydrolase"/>
</dbReference>
<gene>
    <name evidence="3" type="ORF">FTX54_010705</name>
</gene>
<dbReference type="Gene3D" id="3.60.110.10">
    <property type="entry name" value="Carbon-nitrogen hydrolase"/>
    <property type="match status" value="1"/>
</dbReference>
<dbReference type="SUPFAM" id="SSF56317">
    <property type="entry name" value="Carbon-nitrogen hydrolase"/>
    <property type="match status" value="1"/>
</dbReference>
<dbReference type="InterPro" id="IPR036526">
    <property type="entry name" value="C-N_Hydrolase_sf"/>
</dbReference>
<evidence type="ECO:0000313" key="4">
    <source>
        <dbReference type="Proteomes" id="UP000321816"/>
    </source>
</evidence>
<sequence length="265" mass="29407">MIKTAAVQMHAMPGMKDRNIDTAVKMIKEAAEKGAEFISLPELWVSGYYLSEAEFRSLAEPSNGELISFFQDLASTLQVVLIVPFVEQHEENIYNAAAVIDRDGTTALCYRKSFLWGRENGIFTLGKKVYKPAQTSLGKIGILICADIELPEPSRILAMEGAELIVAPSVWSLKAESRWDIQLPARALDNTVFMLGVNTVQEGSCGKSRLAAPDGSIFNEAPESEETLLLCDIDFSLIEEVREELPYLQMIEENLLPRGITKQSF</sequence>
<dbReference type="Proteomes" id="UP000321816">
    <property type="component" value="Chromosome"/>
</dbReference>
<dbReference type="GO" id="GO:0033388">
    <property type="term" value="P:putrescine biosynthetic process from arginine"/>
    <property type="evidence" value="ECO:0007669"/>
    <property type="project" value="TreeGrafter"/>
</dbReference>
<protein>
    <submittedName>
        <fullName evidence="3">Nitrilase-related carbon-nitrogen hydrolase</fullName>
    </submittedName>
</protein>
<name>A0A5C7FDU4_9BACI</name>
<evidence type="ECO:0000259" key="2">
    <source>
        <dbReference type="PROSITE" id="PS50263"/>
    </source>
</evidence>
<dbReference type="InterPro" id="IPR050345">
    <property type="entry name" value="Aliph_Amidase/BUP"/>
</dbReference>
<accession>A0A5C7FDU4</accession>
<dbReference type="PANTHER" id="PTHR43674">
    <property type="entry name" value="NITRILASE C965.09-RELATED"/>
    <property type="match status" value="1"/>
</dbReference>
<dbReference type="OrthoDB" id="9811121at2"/>
<dbReference type="GO" id="GO:0050126">
    <property type="term" value="F:N-carbamoylputrescine amidase activity"/>
    <property type="evidence" value="ECO:0007669"/>
    <property type="project" value="TreeGrafter"/>
</dbReference>